<reference evidence="1 2" key="1">
    <citation type="journal article" date="2007" name="Science">
        <title>Genomic minimalism in the early diverging intestinal parasite Giardia lamblia.</title>
        <authorList>
            <person name="Morrison H.G."/>
            <person name="McArthur A.G."/>
            <person name="Gillin F.D."/>
            <person name="Aley S.B."/>
            <person name="Adam R.D."/>
            <person name="Olsen G.J."/>
            <person name="Best A.A."/>
            <person name="Cande W.Z."/>
            <person name="Chen F."/>
            <person name="Cipriano M.J."/>
            <person name="Davids B.J."/>
            <person name="Dawson S.C."/>
            <person name="Elmendorf H.G."/>
            <person name="Hehl A.B."/>
            <person name="Holder M.E."/>
            <person name="Huse S.M."/>
            <person name="Kim U.U."/>
            <person name="Lasek-Nesselquist E."/>
            <person name="Manning G."/>
            <person name="Nigam A."/>
            <person name="Nixon J.E."/>
            <person name="Palm D."/>
            <person name="Passamaneck N.E."/>
            <person name="Prabhu A."/>
            <person name="Reich C.I."/>
            <person name="Reiner D.S."/>
            <person name="Samuelson J."/>
            <person name="Svard S.G."/>
            <person name="Sogin M.L."/>
        </authorList>
    </citation>
    <scope>NUCLEOTIDE SEQUENCE [LARGE SCALE GENOMIC DNA]</scope>
    <source>
        <strain evidence="1 2">WB C6</strain>
    </source>
</reference>
<dbReference type="HOGENOM" id="CLU_1528022_0_0_1"/>
<proteinExistence type="predicted"/>
<dbReference type="KEGG" id="gla:GL50803_008771"/>
<dbReference type="VEuPathDB" id="GiardiaDB:GL50803_8771"/>
<dbReference type="RefSeq" id="XP_001709370.1">
    <property type="nucleotide sequence ID" value="XM_001709318.1"/>
</dbReference>
<evidence type="ECO:0000313" key="1">
    <source>
        <dbReference type="EMBL" id="KAE8305047.1"/>
    </source>
</evidence>
<sequence>MALISYPTKDTLFLLDAGIAINAMEQLPPKVFVRKIAEVFPRSAVLLGPRPADNVARLGRLSENIRSYIVCTLLCMQRLHQQIRRPNSILDTRNCRRRQLAESREAFYVLLRIYIKLYEQRDLRASIFSGLCDMSPRDLNFLEIELLCMLHFSLIISTDVFLTVVSDICKGKMTKI</sequence>
<dbReference type="EMBL" id="AACB03000001">
    <property type="protein sequence ID" value="KAE8305047.1"/>
    <property type="molecule type" value="Genomic_DNA"/>
</dbReference>
<gene>
    <name evidence="1" type="ORF">GL50803_008771</name>
</gene>
<organism evidence="1 2">
    <name type="scientific">Giardia intestinalis (strain ATCC 50803 / WB clone C6)</name>
    <name type="common">Giardia lamblia</name>
    <dbReference type="NCBI Taxonomy" id="184922"/>
    <lineage>
        <taxon>Eukaryota</taxon>
        <taxon>Metamonada</taxon>
        <taxon>Diplomonadida</taxon>
        <taxon>Hexamitidae</taxon>
        <taxon>Giardiinae</taxon>
        <taxon>Giardia</taxon>
    </lineage>
</organism>
<dbReference type="OMA" id="CDMSPRD"/>
<dbReference type="GeneID" id="5702293"/>
<accession>A8B633</accession>
<protein>
    <submittedName>
        <fullName evidence="1">Uncharacterized protein</fullName>
    </submittedName>
</protein>
<keyword evidence="2" id="KW-1185">Reference proteome</keyword>
<dbReference type="AlphaFoldDB" id="A8B633"/>
<dbReference type="Proteomes" id="UP000001548">
    <property type="component" value="Unassembled WGS sequence"/>
</dbReference>
<evidence type="ECO:0000313" key="2">
    <source>
        <dbReference type="Proteomes" id="UP000001548"/>
    </source>
</evidence>
<name>A8B633_GIAIC</name>
<comment type="caution">
    <text evidence="1">The sequence shown here is derived from an EMBL/GenBank/DDBJ whole genome shotgun (WGS) entry which is preliminary data.</text>
</comment>